<dbReference type="Proteomes" id="UP000000925">
    <property type="component" value="Chromosome"/>
</dbReference>
<protein>
    <submittedName>
        <fullName evidence="3">NAD-dependent epimerase/dehydratase</fullName>
    </submittedName>
</protein>
<dbReference type="InterPro" id="IPR051783">
    <property type="entry name" value="NAD(P)-dependent_oxidoreduct"/>
</dbReference>
<keyword evidence="4" id="KW-1185">Reference proteome</keyword>
<gene>
    <name evidence="3" type="ordered locus">Caka_1488</name>
</gene>
<sequence length="482" mass="54159">MSDTNSTSAPVVAIAGASGFVGTHLRRHLAGQYRFRALTRSATIAYRARQDEVTDWRLCDLYSLPQVTEAMTGCDVGIYLVHSMAPSSRLMQADFEDTDLLLADNFIRAAERAGLRHVIFLSGLLPEDREGLSPHLRSRYEVESVLRSRSVRVTVLRAGLICGPGGSSFTMLVNLVRRLPVMLFPKWTASMTQSIDIRNVCQAFELSLGSQELTGSTYDLGGHPPMTYRELIQRTARALGRRVVGIGVPWDCLLLSKHWVALFGSVPTALVGPLQESLRHNLQAAPNPLLDQLEPDLIAFEDSIASAVDEGGMPKPNPRNETQPSDRKKIRQSRRVRSVQRMVLPARMDAHIITHEYTQWLSYRYSGLLKAKLDEHGSIRFVLFNCITLLELEPTPDSLKCSRRIAYYISGGVLVRTVEPLGRFEFRLFPEKGILIASIHGYAPRLPWWIYTNTQARLHLRVMKAFGRHLKSLPTAEYTLVR</sequence>
<evidence type="ECO:0000313" key="4">
    <source>
        <dbReference type="Proteomes" id="UP000000925"/>
    </source>
</evidence>
<dbReference type="HOGENOM" id="CLU_569777_0_0_0"/>
<proteinExistence type="predicted"/>
<dbReference type="InterPro" id="IPR016040">
    <property type="entry name" value="NAD(P)-bd_dom"/>
</dbReference>
<dbReference type="AlphaFoldDB" id="D5EJA8"/>
<dbReference type="PANTHER" id="PTHR48079:SF6">
    <property type="entry name" value="NAD(P)-BINDING DOMAIN-CONTAINING PROTEIN-RELATED"/>
    <property type="match status" value="1"/>
</dbReference>
<dbReference type="GO" id="GO:0004029">
    <property type="term" value="F:aldehyde dehydrogenase (NAD+) activity"/>
    <property type="evidence" value="ECO:0007669"/>
    <property type="project" value="TreeGrafter"/>
</dbReference>
<evidence type="ECO:0000259" key="2">
    <source>
        <dbReference type="Pfam" id="PF13460"/>
    </source>
</evidence>
<evidence type="ECO:0000256" key="1">
    <source>
        <dbReference type="SAM" id="MobiDB-lite"/>
    </source>
</evidence>
<dbReference type="OrthoDB" id="9774199at2"/>
<dbReference type="Gene3D" id="3.40.50.720">
    <property type="entry name" value="NAD(P)-binding Rossmann-like Domain"/>
    <property type="match status" value="1"/>
</dbReference>
<dbReference type="Pfam" id="PF13460">
    <property type="entry name" value="NAD_binding_10"/>
    <property type="match status" value="1"/>
</dbReference>
<dbReference type="STRING" id="583355.Caka_1488"/>
<reference evidence="3 4" key="1">
    <citation type="journal article" date="2010" name="Stand. Genomic Sci.">
        <title>Complete genome sequence of Coraliomargarita akajimensis type strain (04OKA010-24).</title>
        <authorList>
            <person name="Mavromatis K."/>
            <person name="Abt B."/>
            <person name="Brambilla E."/>
            <person name="Lapidus A."/>
            <person name="Copeland A."/>
            <person name="Deshpande S."/>
            <person name="Nolan M."/>
            <person name="Lucas S."/>
            <person name="Tice H."/>
            <person name="Cheng J.F."/>
            <person name="Han C."/>
            <person name="Detter J.C."/>
            <person name="Woyke T."/>
            <person name="Goodwin L."/>
            <person name="Pitluck S."/>
            <person name="Held B."/>
            <person name="Brettin T."/>
            <person name="Tapia R."/>
            <person name="Ivanova N."/>
            <person name="Mikhailova N."/>
            <person name="Pati A."/>
            <person name="Liolios K."/>
            <person name="Chen A."/>
            <person name="Palaniappan K."/>
            <person name="Land M."/>
            <person name="Hauser L."/>
            <person name="Chang Y.J."/>
            <person name="Jeffries C.D."/>
            <person name="Rohde M."/>
            <person name="Goker M."/>
            <person name="Bristow J."/>
            <person name="Eisen J.A."/>
            <person name="Markowitz V."/>
            <person name="Hugenholtz P."/>
            <person name="Klenk H.P."/>
            <person name="Kyrpides N.C."/>
        </authorList>
    </citation>
    <scope>NUCLEOTIDE SEQUENCE [LARGE SCALE GENOMIC DNA]</scope>
    <source>
        <strain evidence="4">DSM 45221 / IAM 15411 / JCM 23193 / KCTC 12865</strain>
    </source>
</reference>
<dbReference type="InterPro" id="IPR036291">
    <property type="entry name" value="NAD(P)-bd_dom_sf"/>
</dbReference>
<dbReference type="RefSeq" id="WP_013043229.1">
    <property type="nucleotide sequence ID" value="NC_014008.1"/>
</dbReference>
<feature type="domain" description="NAD(P)-binding" evidence="2">
    <location>
        <begin position="16"/>
        <end position="159"/>
    </location>
</feature>
<dbReference type="KEGG" id="caa:Caka_1488"/>
<dbReference type="GO" id="GO:0005737">
    <property type="term" value="C:cytoplasm"/>
    <property type="evidence" value="ECO:0007669"/>
    <property type="project" value="TreeGrafter"/>
</dbReference>
<dbReference type="EMBL" id="CP001998">
    <property type="protein sequence ID" value="ADE54507.1"/>
    <property type="molecule type" value="Genomic_DNA"/>
</dbReference>
<dbReference type="PANTHER" id="PTHR48079">
    <property type="entry name" value="PROTEIN YEEZ"/>
    <property type="match status" value="1"/>
</dbReference>
<organism evidence="3 4">
    <name type="scientific">Coraliomargarita akajimensis (strain DSM 45221 / IAM 15411 / JCM 23193 / KCTC 12865 / 04OKA010-24)</name>
    <dbReference type="NCBI Taxonomy" id="583355"/>
    <lineage>
        <taxon>Bacteria</taxon>
        <taxon>Pseudomonadati</taxon>
        <taxon>Verrucomicrobiota</taxon>
        <taxon>Opitutia</taxon>
        <taxon>Puniceicoccales</taxon>
        <taxon>Coraliomargaritaceae</taxon>
        <taxon>Coraliomargarita</taxon>
    </lineage>
</organism>
<feature type="region of interest" description="Disordered" evidence="1">
    <location>
        <begin position="308"/>
        <end position="332"/>
    </location>
</feature>
<dbReference type="eggNOG" id="COG0702">
    <property type="taxonomic scope" value="Bacteria"/>
</dbReference>
<accession>D5EJA8</accession>
<dbReference type="SUPFAM" id="SSF51735">
    <property type="entry name" value="NAD(P)-binding Rossmann-fold domains"/>
    <property type="match status" value="1"/>
</dbReference>
<name>D5EJA8_CORAD</name>
<evidence type="ECO:0000313" key="3">
    <source>
        <dbReference type="EMBL" id="ADE54507.1"/>
    </source>
</evidence>